<dbReference type="InterPro" id="IPR011042">
    <property type="entry name" value="6-blade_b-propeller_TolB-like"/>
</dbReference>
<dbReference type="OrthoDB" id="423498at2759"/>
<proteinExistence type="inferred from homology"/>
<comment type="cofactor">
    <cofactor evidence="3">
        <name>Mn(2+)</name>
        <dbReference type="ChEBI" id="CHEBI:29035"/>
    </cofactor>
</comment>
<protein>
    <recommendedName>
        <fullName evidence="8">Regucalcin</fullName>
        <ecNumber evidence="7">3.1.1.17</ecNumber>
    </recommendedName>
    <alternativeName>
        <fullName evidence="13">Gluconolactonase</fullName>
    </alternativeName>
</protein>
<evidence type="ECO:0000313" key="16">
    <source>
        <dbReference type="EMBL" id="ENN79130.1"/>
    </source>
</evidence>
<gene>
    <name evidence="16" type="ORF">YQE_04317</name>
</gene>
<feature type="active site" description="Proton donor/acceptor" evidence="14">
    <location>
        <position position="644"/>
    </location>
</feature>
<dbReference type="InterPro" id="IPR013658">
    <property type="entry name" value="SGL"/>
</dbReference>
<comment type="similarity">
    <text evidence="6">Belongs to the SMP-30/CGR1 family.</text>
</comment>
<evidence type="ECO:0000256" key="1">
    <source>
        <dbReference type="ARBA" id="ARBA00001589"/>
    </source>
</evidence>
<dbReference type="InterPro" id="IPR008367">
    <property type="entry name" value="Regucalcin"/>
</dbReference>
<dbReference type="PRINTS" id="PR01790">
    <property type="entry name" value="SMP30FAMILY"/>
</dbReference>
<evidence type="ECO:0000256" key="10">
    <source>
        <dbReference type="ARBA" id="ARBA00022723"/>
    </source>
</evidence>
<name>N6UBU7_DENPD</name>
<keyword evidence="11" id="KW-0378">Hydrolase</keyword>
<dbReference type="GO" id="GO:0005737">
    <property type="term" value="C:cytoplasm"/>
    <property type="evidence" value="ECO:0007669"/>
    <property type="project" value="UniProtKB-SubCell"/>
</dbReference>
<keyword evidence="9" id="KW-0963">Cytoplasm</keyword>
<reference evidence="16" key="1">
    <citation type="journal article" date="2013" name="Genome Biol.">
        <title>Draft genome of the mountain pine beetle, Dendroctonus ponderosae Hopkins, a major forest pest.</title>
        <authorList>
            <person name="Keeling C.I."/>
            <person name="Yuen M.M."/>
            <person name="Liao N.Y."/>
            <person name="Docking T.R."/>
            <person name="Chan S.K."/>
            <person name="Taylor G.A."/>
            <person name="Palmquist D.L."/>
            <person name="Jackman S.D."/>
            <person name="Nguyen A."/>
            <person name="Li M."/>
            <person name="Henderson H."/>
            <person name="Janes J.K."/>
            <person name="Zhao Y."/>
            <person name="Pandoh P."/>
            <person name="Moore R."/>
            <person name="Sperling F.A."/>
            <person name="Huber D.P."/>
            <person name="Birol I."/>
            <person name="Jones S.J."/>
            <person name="Bohlmann J."/>
        </authorList>
    </citation>
    <scope>NUCLEOTIDE SEQUENCE</scope>
</reference>
<sequence length="739" mass="81319">MFKPIGKTVSLAETVCPMLSVKSQNATHAANFDSPSVFQVTQPVDHSEGPIWDGRKSILYFVDIHSGRVLSYNYNTKKVNFITLKGAVTPVIPAKNNENILIVGVDRSLVALEWDGEKELGSQRTLTTVSQQFPQSRFNDGKADKQGRVWIGTMGFENPQTRSLDANQGMLYKMTKDTLISPKVEVAPVNISNGLCWNKANNKMYYIDSPTRKVVEYDFDEEKGDISNPRIAVDITKFPYVTGNPDGMTIDQDDNLWIALYYGGSVIKANPRNGQLLQVVPIPARDVTSVIWGGPNLDILFVTTSRFHLSDTERKMYPAAGSVFAVTNLNQKGLVPNFADLVNSVRRANLIAEIILNTNELFAPTVSNEVVSYAPVSSNTNNNPQTTRTVERADVPRNILLRFSRSSPMLTMWFSLATVSLACLVQGIMSTEFDGPSIIQVSDPVTMGESPVWDRRLGKLLFVDIHKGRVMAYDFEKKTTDIAAEFPGHDLTPIILYKNSPNVLVAGLGRNLAKIALYNKLADPEILHTVQHDKPKNRFNDGKADSRGRVWIGTIGDEPSRGKLDLNAAALFKFTKGNVTNPTVMIPKVSVSNGIAWNQDGTELYYIDTPSEEIVKYDYYSESGNIANKTVVFSTKGKGLGYPDGMTIDEDGNLWVALYAGGSVIQINPSNGTLIRRIPIPAQFTTSVAWGGPNLDVLFVTTARRYLTPEELQGQPGAGSLYAITGLGTRGLPDFEADV</sequence>
<keyword evidence="12" id="KW-0106">Calcium</keyword>
<comment type="cofactor">
    <cofactor evidence="4">
        <name>Mg(2+)</name>
        <dbReference type="ChEBI" id="CHEBI:18420"/>
    </cofactor>
</comment>
<keyword evidence="10 15" id="KW-0479">Metal-binding</keyword>
<dbReference type="FunFam" id="2.120.10.30:FF:000027">
    <property type="entry name" value="Regucalcin homologue"/>
    <property type="match status" value="1"/>
</dbReference>
<dbReference type="GO" id="GO:0019853">
    <property type="term" value="P:L-ascorbic acid biosynthetic process"/>
    <property type="evidence" value="ECO:0007669"/>
    <property type="project" value="TreeGrafter"/>
</dbReference>
<comment type="subcellular location">
    <subcellularLocation>
        <location evidence="5">Cytoplasm</location>
    </subcellularLocation>
</comment>
<dbReference type="GO" id="GO:0004341">
    <property type="term" value="F:gluconolactonase activity"/>
    <property type="evidence" value="ECO:0007669"/>
    <property type="project" value="UniProtKB-EC"/>
</dbReference>
<feature type="binding site" evidence="15">
    <location>
        <position position="449"/>
    </location>
    <ligand>
        <name>a divalent metal cation</name>
        <dbReference type="ChEBI" id="CHEBI:60240"/>
    </ligand>
</feature>
<keyword evidence="15" id="KW-0862">Zinc</keyword>
<feature type="binding site" evidence="15">
    <location>
        <position position="593"/>
    </location>
    <ligand>
        <name>a divalent metal cation</name>
        <dbReference type="ChEBI" id="CHEBI:60240"/>
    </ligand>
</feature>
<evidence type="ECO:0000256" key="12">
    <source>
        <dbReference type="ARBA" id="ARBA00022837"/>
    </source>
</evidence>
<evidence type="ECO:0000256" key="9">
    <source>
        <dbReference type="ARBA" id="ARBA00022490"/>
    </source>
</evidence>
<feature type="binding site" evidence="15">
    <location>
        <position position="644"/>
    </location>
    <ligand>
        <name>a divalent metal cation</name>
        <dbReference type="ChEBI" id="CHEBI:60240"/>
    </ligand>
</feature>
<feature type="binding site" evidence="15">
    <location>
        <position position="558"/>
    </location>
    <ligand>
        <name>substrate</name>
    </ligand>
</feature>
<evidence type="ECO:0000256" key="6">
    <source>
        <dbReference type="ARBA" id="ARBA00008853"/>
    </source>
</evidence>
<feature type="binding site" evidence="15">
    <location>
        <position position="538"/>
    </location>
    <ligand>
        <name>substrate</name>
    </ligand>
</feature>
<comment type="catalytic activity">
    <reaction evidence="1">
        <text>D-glucono-1,5-lactone + H2O = D-gluconate + H(+)</text>
        <dbReference type="Rhea" id="RHEA:10440"/>
        <dbReference type="ChEBI" id="CHEBI:15377"/>
        <dbReference type="ChEBI" id="CHEBI:15378"/>
        <dbReference type="ChEBI" id="CHEBI:16217"/>
        <dbReference type="ChEBI" id="CHEBI:18391"/>
        <dbReference type="EC" id="3.1.1.17"/>
    </reaction>
</comment>
<evidence type="ECO:0000256" key="8">
    <source>
        <dbReference type="ARBA" id="ARBA00016808"/>
    </source>
</evidence>
<feature type="non-terminal residue" evidence="16">
    <location>
        <position position="1"/>
    </location>
</feature>
<feature type="binding site" evidence="15">
    <location>
        <position position="540"/>
    </location>
    <ligand>
        <name>substrate</name>
    </ligand>
</feature>
<dbReference type="HOGENOM" id="CLU_431011_0_0_1"/>
<evidence type="ECO:0000256" key="3">
    <source>
        <dbReference type="ARBA" id="ARBA00001936"/>
    </source>
</evidence>
<evidence type="ECO:0000256" key="4">
    <source>
        <dbReference type="ARBA" id="ARBA00001946"/>
    </source>
</evidence>
<evidence type="ECO:0000256" key="5">
    <source>
        <dbReference type="ARBA" id="ARBA00004496"/>
    </source>
</evidence>
<dbReference type="EC" id="3.1.1.17" evidence="7"/>
<dbReference type="PANTHER" id="PTHR10907">
    <property type="entry name" value="REGUCALCIN"/>
    <property type="match status" value="1"/>
</dbReference>
<dbReference type="PRINTS" id="PR01791">
    <property type="entry name" value="REGUCALCIN"/>
</dbReference>
<evidence type="ECO:0000256" key="13">
    <source>
        <dbReference type="ARBA" id="ARBA00032464"/>
    </source>
</evidence>
<comment type="cofactor">
    <cofactor evidence="15">
        <name>Zn(2+)</name>
        <dbReference type="ChEBI" id="CHEBI:29105"/>
    </cofactor>
    <text evidence="15">Binds 1 divalent metal cation per subunit.</text>
</comment>
<evidence type="ECO:0000256" key="11">
    <source>
        <dbReference type="ARBA" id="ARBA00022801"/>
    </source>
</evidence>
<comment type="cofactor">
    <cofactor evidence="2">
        <name>Ca(2+)</name>
        <dbReference type="ChEBI" id="CHEBI:29108"/>
    </cofactor>
</comment>
<dbReference type="GO" id="GO:0005509">
    <property type="term" value="F:calcium ion binding"/>
    <property type="evidence" value="ECO:0007669"/>
    <property type="project" value="InterPro"/>
</dbReference>
<evidence type="ECO:0000256" key="2">
    <source>
        <dbReference type="ARBA" id="ARBA00001913"/>
    </source>
</evidence>
<dbReference type="EMBL" id="KB740735">
    <property type="protein sequence ID" value="ENN79130.1"/>
    <property type="molecule type" value="Genomic_DNA"/>
</dbReference>
<dbReference type="SUPFAM" id="SSF63829">
    <property type="entry name" value="Calcium-dependent phosphotriesterase"/>
    <property type="match status" value="2"/>
</dbReference>
<dbReference type="Pfam" id="PF08450">
    <property type="entry name" value="SGL"/>
    <property type="match status" value="2"/>
</dbReference>
<dbReference type="InterPro" id="IPR005511">
    <property type="entry name" value="SMP-30"/>
</dbReference>
<evidence type="ECO:0000256" key="15">
    <source>
        <dbReference type="PIRSR" id="PIRSR605511-2"/>
    </source>
</evidence>
<evidence type="ECO:0000256" key="14">
    <source>
        <dbReference type="PIRSR" id="PIRSR605511-1"/>
    </source>
</evidence>
<dbReference type="GO" id="GO:0030234">
    <property type="term" value="F:enzyme regulator activity"/>
    <property type="evidence" value="ECO:0007669"/>
    <property type="project" value="InterPro"/>
</dbReference>
<dbReference type="Gene3D" id="2.120.10.30">
    <property type="entry name" value="TolB, C-terminal domain"/>
    <property type="match status" value="2"/>
</dbReference>
<dbReference type="AlphaFoldDB" id="N6UBU7"/>
<dbReference type="PANTHER" id="PTHR10907:SF47">
    <property type="entry name" value="REGUCALCIN"/>
    <property type="match status" value="1"/>
</dbReference>
<organism evidence="16">
    <name type="scientific">Dendroctonus ponderosae</name>
    <name type="common">Mountain pine beetle</name>
    <dbReference type="NCBI Taxonomy" id="77166"/>
    <lineage>
        <taxon>Eukaryota</taxon>
        <taxon>Metazoa</taxon>
        <taxon>Ecdysozoa</taxon>
        <taxon>Arthropoda</taxon>
        <taxon>Hexapoda</taxon>
        <taxon>Insecta</taxon>
        <taxon>Pterygota</taxon>
        <taxon>Neoptera</taxon>
        <taxon>Endopterygota</taxon>
        <taxon>Coleoptera</taxon>
        <taxon>Polyphaga</taxon>
        <taxon>Cucujiformia</taxon>
        <taxon>Curculionidae</taxon>
        <taxon>Scolytinae</taxon>
        <taxon>Dendroctonus</taxon>
    </lineage>
</organism>
<evidence type="ECO:0000256" key="7">
    <source>
        <dbReference type="ARBA" id="ARBA00013227"/>
    </source>
</evidence>
<accession>N6UBU7</accession>